<feature type="compositionally biased region" description="Acidic residues" evidence="1">
    <location>
        <begin position="57"/>
        <end position="90"/>
    </location>
</feature>
<feature type="domain" description="MRG" evidence="2">
    <location>
        <begin position="83"/>
        <end position="265"/>
    </location>
</feature>
<dbReference type="Gene3D" id="1.10.274.30">
    <property type="entry name" value="MRG domain"/>
    <property type="match status" value="1"/>
</dbReference>
<proteinExistence type="predicted"/>
<feature type="region of interest" description="Disordered" evidence="1">
    <location>
        <begin position="286"/>
        <end position="316"/>
    </location>
</feature>
<comment type="caution">
    <text evidence="3">The sequence shown here is derived from an EMBL/GenBank/DDBJ whole genome shotgun (WGS) entry which is preliminary data.</text>
</comment>
<feature type="region of interest" description="Disordered" evidence="1">
    <location>
        <begin position="41"/>
        <end position="92"/>
    </location>
</feature>
<name>A0A5J4W2H1_9EUKA</name>
<dbReference type="AlphaFoldDB" id="A0A5J4W2H1"/>
<feature type="compositionally biased region" description="Acidic residues" evidence="1">
    <location>
        <begin position="305"/>
        <end position="316"/>
    </location>
</feature>
<dbReference type="EMBL" id="SNRW01003718">
    <property type="protein sequence ID" value="KAA6389085.1"/>
    <property type="molecule type" value="Genomic_DNA"/>
</dbReference>
<protein>
    <recommendedName>
        <fullName evidence="2">MRG domain-containing protein</fullName>
    </recommendedName>
</protein>
<dbReference type="InterPro" id="IPR026541">
    <property type="entry name" value="MRG_dom"/>
</dbReference>
<feature type="compositionally biased region" description="Basic residues" evidence="1">
    <location>
        <begin position="286"/>
        <end position="296"/>
    </location>
</feature>
<reference evidence="3 4" key="1">
    <citation type="submission" date="2019-03" db="EMBL/GenBank/DDBJ databases">
        <title>Single cell metagenomics reveals metabolic interactions within the superorganism composed of flagellate Streblomastix strix and complex community of Bacteroidetes bacteria on its surface.</title>
        <authorList>
            <person name="Treitli S.C."/>
            <person name="Kolisko M."/>
            <person name="Husnik F."/>
            <person name="Keeling P."/>
            <person name="Hampl V."/>
        </authorList>
    </citation>
    <scope>NUCLEOTIDE SEQUENCE [LARGE SCALE GENOMIC DNA]</scope>
    <source>
        <strain evidence="3">ST1C</strain>
    </source>
</reference>
<gene>
    <name evidence="3" type="ORF">EZS28_015384</name>
</gene>
<accession>A0A5J4W2H1</accession>
<organism evidence="3 4">
    <name type="scientific">Streblomastix strix</name>
    <dbReference type="NCBI Taxonomy" id="222440"/>
    <lineage>
        <taxon>Eukaryota</taxon>
        <taxon>Metamonada</taxon>
        <taxon>Preaxostyla</taxon>
        <taxon>Oxymonadida</taxon>
        <taxon>Streblomastigidae</taxon>
        <taxon>Streblomastix</taxon>
    </lineage>
</organism>
<dbReference type="Pfam" id="PF05712">
    <property type="entry name" value="MRG"/>
    <property type="match status" value="1"/>
</dbReference>
<dbReference type="InterPro" id="IPR038217">
    <property type="entry name" value="MRG_C_sf"/>
</dbReference>
<sequence>MIIDKEDSPSNQTRFKEKQNVLALWAKDWFKSSIYSVEDIDDEGEQTYLINKKKENTEEESDEEEEETSTEDEDEEYSSDSEENSEETEPINEQISENWIKMSHELCKEMINEYVEIEETYSVTKLQAKKSIREILIEFGKISGKRFEQYEDLIEVICTMFKESIEGNILHPLEIFQYEVLNLYFQRRKEAVDEVEHELEDHDKRKTHLHQTIVEKMKERSDVDLMKLDIENEERKELLLTPPFKIKPGCHDICDVYGAEHLLRFCDYIVIEYGRCIKRKRVIQKMSKKQKSGNKQKNKDKEYNDDASDEDALNQA</sequence>
<dbReference type="Proteomes" id="UP000324800">
    <property type="component" value="Unassembled WGS sequence"/>
</dbReference>
<evidence type="ECO:0000313" key="4">
    <source>
        <dbReference type="Proteomes" id="UP000324800"/>
    </source>
</evidence>
<evidence type="ECO:0000256" key="1">
    <source>
        <dbReference type="SAM" id="MobiDB-lite"/>
    </source>
</evidence>
<evidence type="ECO:0000259" key="2">
    <source>
        <dbReference type="Pfam" id="PF05712"/>
    </source>
</evidence>
<evidence type="ECO:0000313" key="3">
    <source>
        <dbReference type="EMBL" id="KAA6389085.1"/>
    </source>
</evidence>
<feature type="non-terminal residue" evidence="3">
    <location>
        <position position="316"/>
    </location>
</feature>